<dbReference type="Gene3D" id="3.30.1490.300">
    <property type="match status" value="1"/>
</dbReference>
<dbReference type="PANTHER" id="PTHR32432">
    <property type="entry name" value="CELL DIVISION PROTEIN FTSA-RELATED"/>
    <property type="match status" value="1"/>
</dbReference>
<dbReference type="GO" id="GO:0051301">
    <property type="term" value="P:cell division"/>
    <property type="evidence" value="ECO:0007669"/>
    <property type="project" value="InterPro"/>
</dbReference>
<evidence type="ECO:0000259" key="1">
    <source>
        <dbReference type="SMART" id="SM00842"/>
    </source>
</evidence>
<proteinExistence type="predicted"/>
<reference evidence="2" key="1">
    <citation type="submission" date="2015-10" db="EMBL/GenBank/DDBJ databases">
        <authorList>
            <person name="Gilbert D.G."/>
        </authorList>
    </citation>
    <scope>NUCLEOTIDE SEQUENCE</scope>
</reference>
<dbReference type="InterPro" id="IPR043129">
    <property type="entry name" value="ATPase_NBD"/>
</dbReference>
<dbReference type="InterPro" id="IPR003494">
    <property type="entry name" value="SHS2_FtsA"/>
</dbReference>
<dbReference type="CDD" id="cd24049">
    <property type="entry name" value="ASKHA_NBD_PilM"/>
    <property type="match status" value="1"/>
</dbReference>
<dbReference type="EMBL" id="CZQC01000017">
    <property type="protein sequence ID" value="CUS40493.1"/>
    <property type="molecule type" value="Genomic_DNA"/>
</dbReference>
<dbReference type="Pfam" id="PF11104">
    <property type="entry name" value="PilM_2"/>
    <property type="match status" value="1"/>
</dbReference>
<dbReference type="InterPro" id="IPR050696">
    <property type="entry name" value="FtsA/MreB"/>
</dbReference>
<dbReference type="SMART" id="SM00842">
    <property type="entry name" value="FtsA"/>
    <property type="match status" value="1"/>
</dbReference>
<dbReference type="Gene3D" id="3.30.420.40">
    <property type="match status" value="2"/>
</dbReference>
<dbReference type="SUPFAM" id="SSF53067">
    <property type="entry name" value="Actin-like ATPase domain"/>
    <property type="match status" value="2"/>
</dbReference>
<dbReference type="AlphaFoldDB" id="A0A160TAA1"/>
<feature type="domain" description="SHS2" evidence="1">
    <location>
        <begin position="24"/>
        <end position="191"/>
    </location>
</feature>
<organism evidence="2">
    <name type="scientific">hydrothermal vent metagenome</name>
    <dbReference type="NCBI Taxonomy" id="652676"/>
    <lineage>
        <taxon>unclassified sequences</taxon>
        <taxon>metagenomes</taxon>
        <taxon>ecological metagenomes</taxon>
    </lineage>
</organism>
<gene>
    <name evidence="2" type="ORF">MGWOODY_Tha2153</name>
</gene>
<name>A0A160TAA1_9ZZZZ</name>
<accession>A0A160TAA1</accession>
<protein>
    <submittedName>
        <fullName evidence="2">Type IV pilus biogenesis protein PilM</fullName>
    </submittedName>
</protein>
<dbReference type="PIRSF" id="PIRSF019169">
    <property type="entry name" value="PilM"/>
    <property type="match status" value="1"/>
</dbReference>
<evidence type="ECO:0000313" key="2">
    <source>
        <dbReference type="EMBL" id="CUS40493.1"/>
    </source>
</evidence>
<sequence>MQAREFDGDFVVLASLFNKKNKALLGVDISSTSVKVLELSRQGDRYQVEAYATEPLPLNAVVEQSISNDEAVGEAIRKAIARSRTSAKAAAIAVAGSAVITKTVHMSATLKDDEMDFQIRAEADQYIPYPLEEVALDWEIQGPSEGLADMVDVLLAACRSETVDRRKDAVEYAGISVERVDVEAFCTERAFALLGAQVVGEDVETVAVLDIGATMTTLSVLHEGKSIYTREQLFGGKQLTEDIKRRYGLSDEEAQRAKIEGGVPDDYESEVLDPFRQSVVQQVSRSLQFFYSSSQFNDVDCIVLAGGTSAIAGLADRVQETLGIPTVVANPFVSMTLSQKVNANLLNSDAPSLMIAAGLALRSFD</sequence>
<dbReference type="NCBIfam" id="TIGR01175">
    <property type="entry name" value="pilM"/>
    <property type="match status" value="1"/>
</dbReference>
<dbReference type="InterPro" id="IPR005883">
    <property type="entry name" value="PilM"/>
</dbReference>
<dbReference type="PANTHER" id="PTHR32432:SF3">
    <property type="entry name" value="ETHANOLAMINE UTILIZATION PROTEIN EUTJ"/>
    <property type="match status" value="1"/>
</dbReference>